<evidence type="ECO:0000256" key="7">
    <source>
        <dbReference type="ARBA" id="ARBA00022989"/>
    </source>
</evidence>
<dbReference type="InterPro" id="IPR004513">
    <property type="entry name" value="FtsX"/>
</dbReference>
<evidence type="ECO:0000256" key="4">
    <source>
        <dbReference type="ARBA" id="ARBA00022475"/>
    </source>
</evidence>
<dbReference type="GO" id="GO:0005886">
    <property type="term" value="C:plasma membrane"/>
    <property type="evidence" value="ECO:0007669"/>
    <property type="project" value="UniProtKB-SubCell"/>
</dbReference>
<feature type="transmembrane region" description="Helical" evidence="11">
    <location>
        <begin position="275"/>
        <end position="297"/>
    </location>
</feature>
<feature type="domain" description="ABC3 transporter permease C-terminal" evidence="12">
    <location>
        <begin position="185"/>
        <end position="305"/>
    </location>
</feature>
<dbReference type="Gene3D" id="3.30.70.3040">
    <property type="match status" value="1"/>
</dbReference>
<keyword evidence="6 11" id="KW-0812">Transmembrane</keyword>
<comment type="function">
    <text evidence="10">Part of the ABC transporter FtsEX involved in asymmetric cellular division facilitating the initiation of sporulation.</text>
</comment>
<reference evidence="14 15" key="1">
    <citation type="submission" date="2016-10" db="EMBL/GenBank/DDBJ databases">
        <authorList>
            <person name="de Groot N.N."/>
        </authorList>
    </citation>
    <scope>NUCLEOTIDE SEQUENCE [LARGE SCALE GENOMIC DNA]</scope>
    <source>
        <strain evidence="14 15">CGMCC 1.6502</strain>
    </source>
</reference>
<evidence type="ECO:0000256" key="9">
    <source>
        <dbReference type="ARBA" id="ARBA00023306"/>
    </source>
</evidence>
<evidence type="ECO:0000256" key="2">
    <source>
        <dbReference type="ARBA" id="ARBA00007379"/>
    </source>
</evidence>
<evidence type="ECO:0000256" key="11">
    <source>
        <dbReference type="SAM" id="Phobius"/>
    </source>
</evidence>
<evidence type="ECO:0000313" key="15">
    <source>
        <dbReference type="Proteomes" id="UP000198694"/>
    </source>
</evidence>
<feature type="transmembrane region" description="Helical" evidence="11">
    <location>
        <begin position="30"/>
        <end position="55"/>
    </location>
</feature>
<evidence type="ECO:0000256" key="5">
    <source>
        <dbReference type="ARBA" id="ARBA00022618"/>
    </source>
</evidence>
<dbReference type="InterPro" id="IPR040690">
    <property type="entry name" value="FtsX_ECD"/>
</dbReference>
<dbReference type="PANTHER" id="PTHR47755">
    <property type="entry name" value="CELL DIVISION PROTEIN FTSX"/>
    <property type="match status" value="1"/>
</dbReference>
<proteinExistence type="inferred from homology"/>
<evidence type="ECO:0000256" key="1">
    <source>
        <dbReference type="ARBA" id="ARBA00004651"/>
    </source>
</evidence>
<sequence>MMNIEVNTAMKFRTLRRHFREGGKNIQRNGWMTIASVGAVTTTLILVGAFLALMLNLNQMADNIEEDVEIKALVEVTAEEGQVDEIKQQIETIPAVSTVEYSSKEEELNELIESMGEEGKTWEMFEQDNPLNDAFVIKTEDPIETFDVASEVEKIENIQEVNYGEEIVQKLFQFNKYARNIGLALIIGLVFTAIFLISNTIKITIMARSKEIGIMKLVGATNGFIRWPFFIEGLLLGILGSIIPIAVIVSGYYYLDANVSELINFKFVSLMPFNPFAWQLSLLILGIGAVIGVWGSVMSVRKFLKV</sequence>
<keyword evidence="4 10" id="KW-1003">Cell membrane</keyword>
<dbReference type="NCBIfam" id="NF038347">
    <property type="entry name" value="FtsX_Gpos"/>
    <property type="match status" value="1"/>
</dbReference>
<organism evidence="14 15">
    <name type="scientific">Sediminibacillus albus</name>
    <dbReference type="NCBI Taxonomy" id="407036"/>
    <lineage>
        <taxon>Bacteria</taxon>
        <taxon>Bacillati</taxon>
        <taxon>Bacillota</taxon>
        <taxon>Bacilli</taxon>
        <taxon>Bacillales</taxon>
        <taxon>Bacillaceae</taxon>
        <taxon>Sediminibacillus</taxon>
    </lineage>
</organism>
<dbReference type="InterPro" id="IPR003838">
    <property type="entry name" value="ABC3_permease_C"/>
</dbReference>
<keyword evidence="7 11" id="KW-1133">Transmembrane helix</keyword>
<keyword evidence="8 10" id="KW-0472">Membrane</keyword>
<dbReference type="Pfam" id="PF02687">
    <property type="entry name" value="FtsX"/>
    <property type="match status" value="1"/>
</dbReference>
<evidence type="ECO:0000256" key="6">
    <source>
        <dbReference type="ARBA" id="ARBA00022692"/>
    </source>
</evidence>
<protein>
    <recommendedName>
        <fullName evidence="3 10">Cell division protein FtsX</fullName>
    </recommendedName>
</protein>
<feature type="transmembrane region" description="Helical" evidence="11">
    <location>
        <begin position="234"/>
        <end position="255"/>
    </location>
</feature>
<evidence type="ECO:0000313" key="14">
    <source>
        <dbReference type="EMBL" id="SDK04416.1"/>
    </source>
</evidence>
<dbReference type="PIRSF" id="PIRSF003097">
    <property type="entry name" value="FtsX"/>
    <property type="match status" value="1"/>
</dbReference>
<comment type="subcellular location">
    <subcellularLocation>
        <location evidence="1">Cell membrane</location>
        <topology evidence="1">Multi-pass membrane protein</topology>
    </subcellularLocation>
</comment>
<feature type="transmembrane region" description="Helical" evidence="11">
    <location>
        <begin position="181"/>
        <end position="201"/>
    </location>
</feature>
<keyword evidence="15" id="KW-1185">Reference proteome</keyword>
<dbReference type="GO" id="GO:0051301">
    <property type="term" value="P:cell division"/>
    <property type="evidence" value="ECO:0007669"/>
    <property type="project" value="UniProtKB-KW"/>
</dbReference>
<evidence type="ECO:0000259" key="13">
    <source>
        <dbReference type="Pfam" id="PF18075"/>
    </source>
</evidence>
<accession>A0A1G8YNU3</accession>
<evidence type="ECO:0000259" key="12">
    <source>
        <dbReference type="Pfam" id="PF02687"/>
    </source>
</evidence>
<dbReference type="EMBL" id="FNFL01000002">
    <property type="protein sequence ID" value="SDK04416.1"/>
    <property type="molecule type" value="Genomic_DNA"/>
</dbReference>
<dbReference type="STRING" id="407036.SAMN05216243_1734"/>
<feature type="domain" description="FtsX extracellular" evidence="13">
    <location>
        <begin position="68"/>
        <end position="161"/>
    </location>
</feature>
<dbReference type="PANTHER" id="PTHR47755:SF1">
    <property type="entry name" value="CELL DIVISION PROTEIN FTSX"/>
    <property type="match status" value="1"/>
</dbReference>
<dbReference type="Proteomes" id="UP000198694">
    <property type="component" value="Unassembled WGS sequence"/>
</dbReference>
<dbReference type="AlphaFoldDB" id="A0A1G8YNU3"/>
<dbReference type="InterPro" id="IPR058204">
    <property type="entry name" value="FtsX_firmicutes-type"/>
</dbReference>
<name>A0A1G8YNU3_9BACI</name>
<keyword evidence="5 10" id="KW-0132">Cell division</keyword>
<dbReference type="Pfam" id="PF18075">
    <property type="entry name" value="FtsX_ECD"/>
    <property type="match status" value="1"/>
</dbReference>
<comment type="similarity">
    <text evidence="2 10">Belongs to the ABC-4 integral membrane protein family. FtsX subfamily.</text>
</comment>
<evidence type="ECO:0000256" key="3">
    <source>
        <dbReference type="ARBA" id="ARBA00021907"/>
    </source>
</evidence>
<evidence type="ECO:0000256" key="8">
    <source>
        <dbReference type="ARBA" id="ARBA00023136"/>
    </source>
</evidence>
<gene>
    <name evidence="14" type="ORF">SAMN05216243_1734</name>
</gene>
<keyword evidence="9 10" id="KW-0131">Cell cycle</keyword>
<evidence type="ECO:0000256" key="10">
    <source>
        <dbReference type="PIRNR" id="PIRNR003097"/>
    </source>
</evidence>